<gene>
    <name evidence="1" type="ORF">MIMGU_mgv1a016845mg</name>
</gene>
<dbReference type="Proteomes" id="UP000030748">
    <property type="component" value="Unassembled WGS sequence"/>
</dbReference>
<protein>
    <submittedName>
        <fullName evidence="1">Uncharacterized protein</fullName>
    </submittedName>
</protein>
<evidence type="ECO:0000313" key="2">
    <source>
        <dbReference type="Proteomes" id="UP000030748"/>
    </source>
</evidence>
<keyword evidence="2" id="KW-1185">Reference proteome</keyword>
<organism evidence="1 2">
    <name type="scientific">Erythranthe guttata</name>
    <name type="common">Yellow monkey flower</name>
    <name type="synonym">Mimulus guttatus</name>
    <dbReference type="NCBI Taxonomy" id="4155"/>
    <lineage>
        <taxon>Eukaryota</taxon>
        <taxon>Viridiplantae</taxon>
        <taxon>Streptophyta</taxon>
        <taxon>Embryophyta</taxon>
        <taxon>Tracheophyta</taxon>
        <taxon>Spermatophyta</taxon>
        <taxon>Magnoliopsida</taxon>
        <taxon>eudicotyledons</taxon>
        <taxon>Gunneridae</taxon>
        <taxon>Pentapetalae</taxon>
        <taxon>asterids</taxon>
        <taxon>lamiids</taxon>
        <taxon>Lamiales</taxon>
        <taxon>Phrymaceae</taxon>
        <taxon>Erythranthe</taxon>
    </lineage>
</organism>
<sequence length="104" mass="11767">MSETAITRSPDLTIPRALSSEKSLVEVAFPCRREKLKRKGIKTPFKGLKRLRTEVVVVNAKIGQSGLHRDRRDAMWPLVVYTKIASTSKLLAAIYEIPIQHLKL</sequence>
<name>A0A022RLU0_ERYGU</name>
<proteinExistence type="predicted"/>
<accession>A0A022RLU0</accession>
<dbReference type="AlphaFoldDB" id="A0A022RLU0"/>
<reference evidence="1 2" key="1">
    <citation type="journal article" date="2013" name="Proc. Natl. Acad. Sci. U.S.A.">
        <title>Fine-scale variation in meiotic recombination in Mimulus inferred from population shotgun sequencing.</title>
        <authorList>
            <person name="Hellsten U."/>
            <person name="Wright K.M."/>
            <person name="Jenkins J."/>
            <person name="Shu S."/>
            <person name="Yuan Y."/>
            <person name="Wessler S.R."/>
            <person name="Schmutz J."/>
            <person name="Willis J.H."/>
            <person name="Rokhsar D.S."/>
        </authorList>
    </citation>
    <scope>NUCLEOTIDE SEQUENCE [LARGE SCALE GENOMIC DNA]</scope>
    <source>
        <strain evidence="2">cv. DUN x IM62</strain>
    </source>
</reference>
<evidence type="ECO:0000313" key="1">
    <source>
        <dbReference type="EMBL" id="EYU41427.1"/>
    </source>
</evidence>
<dbReference type="EMBL" id="KI630320">
    <property type="protein sequence ID" value="EYU41427.1"/>
    <property type="molecule type" value="Genomic_DNA"/>
</dbReference>